<dbReference type="EMBL" id="MLCN01000045">
    <property type="protein sequence ID" value="ONG37719.1"/>
    <property type="molecule type" value="Genomic_DNA"/>
</dbReference>
<keyword evidence="1" id="KW-1133">Transmembrane helix</keyword>
<gene>
    <name evidence="2" type="ORF">BKE30_13900</name>
</gene>
<comment type="caution">
    <text evidence="2">The sequence shown here is derived from an EMBL/GenBank/DDBJ whole genome shotgun (WGS) entry which is preliminary data.</text>
</comment>
<evidence type="ECO:0000256" key="1">
    <source>
        <dbReference type="SAM" id="Phobius"/>
    </source>
</evidence>
<dbReference type="PIRSF" id="PIRSF007580">
    <property type="entry name" value="UCP07580"/>
    <property type="match status" value="1"/>
</dbReference>
<keyword evidence="1" id="KW-0812">Transmembrane</keyword>
<keyword evidence="1" id="KW-0472">Membrane</keyword>
<proteinExistence type="predicted"/>
<accession>A0A1S8CS51</accession>
<protein>
    <submittedName>
        <fullName evidence="2">Metal-dependent hydrolase</fullName>
    </submittedName>
</protein>
<dbReference type="InterPro" id="IPR016516">
    <property type="entry name" value="UCP07580"/>
</dbReference>
<evidence type="ECO:0000313" key="3">
    <source>
        <dbReference type="Proteomes" id="UP000192132"/>
    </source>
</evidence>
<keyword evidence="2" id="KW-0378">Hydrolase</keyword>
<dbReference type="GO" id="GO:0016787">
    <property type="term" value="F:hydrolase activity"/>
    <property type="evidence" value="ECO:0007669"/>
    <property type="project" value="UniProtKB-KW"/>
</dbReference>
<dbReference type="AlphaFoldDB" id="A0A1S8CS51"/>
<dbReference type="PANTHER" id="PTHR39456">
    <property type="entry name" value="METAL-DEPENDENT HYDROLASE"/>
    <property type="match status" value="1"/>
</dbReference>
<dbReference type="Pfam" id="PF10118">
    <property type="entry name" value="Metal_hydrol"/>
    <property type="match status" value="1"/>
</dbReference>
<dbReference type="Proteomes" id="UP000192132">
    <property type="component" value="Unassembled WGS sequence"/>
</dbReference>
<feature type="transmembrane region" description="Helical" evidence="1">
    <location>
        <begin position="182"/>
        <end position="205"/>
    </location>
</feature>
<name>A0A1S8CS51_9GAMM</name>
<dbReference type="OrthoDB" id="4760165at2"/>
<dbReference type="PANTHER" id="PTHR39456:SF1">
    <property type="entry name" value="METAL-DEPENDENT HYDROLASE"/>
    <property type="match status" value="1"/>
</dbReference>
<organism evidence="2 3">
    <name type="scientific">Alkanindiges hydrocarboniclasticus</name>
    <dbReference type="NCBI Taxonomy" id="1907941"/>
    <lineage>
        <taxon>Bacteria</taxon>
        <taxon>Pseudomonadati</taxon>
        <taxon>Pseudomonadota</taxon>
        <taxon>Gammaproteobacteria</taxon>
        <taxon>Moraxellales</taxon>
        <taxon>Moraxellaceae</taxon>
        <taxon>Alkanindiges</taxon>
    </lineage>
</organism>
<reference evidence="2 3" key="1">
    <citation type="submission" date="2016-10" db="EMBL/GenBank/DDBJ databases">
        <title>Draft Genome sequence of Alkanindiges sp. strain H1.</title>
        <authorList>
            <person name="Subhash Y."/>
            <person name="Lee S."/>
        </authorList>
    </citation>
    <scope>NUCLEOTIDE SEQUENCE [LARGE SCALE GENOMIC DNA]</scope>
    <source>
        <strain evidence="2 3">H1</strain>
    </source>
</reference>
<evidence type="ECO:0000313" key="2">
    <source>
        <dbReference type="EMBL" id="ONG37719.1"/>
    </source>
</evidence>
<sequence>MTHLMTIQPRKPRFALSDVPVFWNDGDPVLTRFFDALSIHFPDGERFFIQSVRNYENQVTDPTLRADIKNFFRQEAQHGIVHDQYNAVMQAQGIHVEKVISRLKLFIQVFQKHLPAKYQLAMTAAFEHITATLGEGFMDDEGEMFKNAHPAMRAMYMWHGVEEVEHKAVAFDVYEKAAGGGYFIRTSALIVGTVLVHAVVGSVLWHMLKVDKMQGQPLVLAKGFYRLYGPRGLITRLIPRYLDWFKPGFHPADTGIPEKVSAWLAEYDKHQDPMEASRIVFNIPIAAAA</sequence>
<dbReference type="RefSeq" id="WP_026472016.1">
    <property type="nucleotide sequence ID" value="NZ_MLCN01000045.1"/>
</dbReference>
<keyword evidence="3" id="KW-1185">Reference proteome</keyword>
<dbReference type="STRING" id="1907941.BKE30_13900"/>